<dbReference type="AlphaFoldDB" id="A0A8J6ELG4"/>
<evidence type="ECO:0000256" key="2">
    <source>
        <dbReference type="ARBA" id="ARBA00023319"/>
    </source>
</evidence>
<sequence length="154" mass="17629">VGEKIQAPEVSIYGPNRNELKDHEFISLVCVASNFFPEHVKIRWFVNNEERVNLYEPIPQIKSDNSSYSTSKRLTLTRSEYFNVDSIFRCQAAFLNGENATFAYVKGEEDCGISKGWTYSSTDFNSIPSNKLTSNKALTYTISSFCFLKTLQFF</sequence>
<dbReference type="InterPro" id="IPR007110">
    <property type="entry name" value="Ig-like_dom"/>
</dbReference>
<dbReference type="Pfam" id="PF07654">
    <property type="entry name" value="C1-set"/>
    <property type="match status" value="1"/>
</dbReference>
<keyword evidence="2" id="KW-0393">Immunoglobulin domain</keyword>
<keyword evidence="1" id="KW-1015">Disulfide bond</keyword>
<keyword evidence="5" id="KW-1185">Reference proteome</keyword>
<dbReference type="Gene3D" id="2.60.40.10">
    <property type="entry name" value="Immunoglobulins"/>
    <property type="match status" value="1"/>
</dbReference>
<evidence type="ECO:0000259" key="3">
    <source>
        <dbReference type="PROSITE" id="PS50835"/>
    </source>
</evidence>
<dbReference type="PANTHER" id="PTHR19944:SF98">
    <property type="entry name" value="IG-LIKE DOMAIN-CONTAINING PROTEIN"/>
    <property type="match status" value="1"/>
</dbReference>
<evidence type="ECO:0000313" key="4">
    <source>
        <dbReference type="EMBL" id="KAG9471492.1"/>
    </source>
</evidence>
<dbReference type="PROSITE" id="PS50835">
    <property type="entry name" value="IG_LIKE"/>
    <property type="match status" value="1"/>
</dbReference>
<comment type="caution">
    <text evidence="4">The sequence shown here is derived from an EMBL/GenBank/DDBJ whole genome shotgun (WGS) entry which is preliminary data.</text>
</comment>
<dbReference type="InterPro" id="IPR003597">
    <property type="entry name" value="Ig_C1-set"/>
</dbReference>
<dbReference type="EMBL" id="WNTK01000138">
    <property type="protein sequence ID" value="KAG9471492.1"/>
    <property type="molecule type" value="Genomic_DNA"/>
</dbReference>
<proteinExistence type="predicted"/>
<dbReference type="OrthoDB" id="9049585at2759"/>
<dbReference type="InterPro" id="IPR036179">
    <property type="entry name" value="Ig-like_dom_sf"/>
</dbReference>
<reference evidence="4" key="1">
    <citation type="thesis" date="2020" institute="ProQuest LLC" country="789 East Eisenhower Parkway, Ann Arbor, MI, USA">
        <title>Comparative Genomics and Chromosome Evolution.</title>
        <authorList>
            <person name="Mudd A.B."/>
        </authorList>
    </citation>
    <scope>NUCLEOTIDE SEQUENCE</scope>
    <source>
        <strain evidence="4">HN-11 Male</strain>
        <tissue evidence="4">Kidney and liver</tissue>
    </source>
</reference>
<accession>A0A8J6ELG4</accession>
<dbReference type="SMART" id="SM00407">
    <property type="entry name" value="IGc1"/>
    <property type="match status" value="1"/>
</dbReference>
<gene>
    <name evidence="4" type="ORF">GDO78_014536</name>
</gene>
<dbReference type="PANTHER" id="PTHR19944">
    <property type="entry name" value="MHC CLASS II-RELATED"/>
    <property type="match status" value="1"/>
</dbReference>
<protein>
    <recommendedName>
        <fullName evidence="3">Ig-like domain-containing protein</fullName>
    </recommendedName>
</protein>
<feature type="domain" description="Ig-like" evidence="3">
    <location>
        <begin position="8"/>
        <end position="103"/>
    </location>
</feature>
<feature type="non-terminal residue" evidence="4">
    <location>
        <position position="154"/>
    </location>
</feature>
<evidence type="ECO:0000313" key="5">
    <source>
        <dbReference type="Proteomes" id="UP000770717"/>
    </source>
</evidence>
<dbReference type="InterPro" id="IPR050160">
    <property type="entry name" value="MHC/Immunoglobulin"/>
</dbReference>
<dbReference type="SUPFAM" id="SSF48726">
    <property type="entry name" value="Immunoglobulin"/>
    <property type="match status" value="1"/>
</dbReference>
<name>A0A8J6ELG4_ELECQ</name>
<dbReference type="Proteomes" id="UP000770717">
    <property type="component" value="Unassembled WGS sequence"/>
</dbReference>
<organism evidence="4 5">
    <name type="scientific">Eleutherodactylus coqui</name>
    <name type="common">Puerto Rican coqui</name>
    <dbReference type="NCBI Taxonomy" id="57060"/>
    <lineage>
        <taxon>Eukaryota</taxon>
        <taxon>Metazoa</taxon>
        <taxon>Chordata</taxon>
        <taxon>Craniata</taxon>
        <taxon>Vertebrata</taxon>
        <taxon>Euteleostomi</taxon>
        <taxon>Amphibia</taxon>
        <taxon>Batrachia</taxon>
        <taxon>Anura</taxon>
        <taxon>Neobatrachia</taxon>
        <taxon>Hyloidea</taxon>
        <taxon>Eleutherodactylidae</taxon>
        <taxon>Eleutherodactylinae</taxon>
        <taxon>Eleutherodactylus</taxon>
        <taxon>Eleutherodactylus</taxon>
    </lineage>
</organism>
<evidence type="ECO:0000256" key="1">
    <source>
        <dbReference type="ARBA" id="ARBA00023157"/>
    </source>
</evidence>
<dbReference type="InterPro" id="IPR013783">
    <property type="entry name" value="Ig-like_fold"/>
</dbReference>